<gene>
    <name evidence="11" type="ORF">CMV_006751</name>
</gene>
<keyword evidence="7" id="KW-0325">Glycoprotein</keyword>
<evidence type="ECO:0000256" key="5">
    <source>
        <dbReference type="ARBA" id="ARBA00022729"/>
    </source>
</evidence>
<proteinExistence type="inferred from homology"/>
<sequence length="180" mass="19161">MHKLGPHPAPVPSVNCSALISNMAECLSYVTIGSTVTKPEGTCCVGFKTVLKVDAECLCEAFKSSASLGVVLDITKATALLATCKVFAPSTATCGLSLNPAGAPGLSFMQTPKFKILIGASPGIVAIIVSVMIICHFRRELLSSIVVMTKKNTTENQYVKEFIKNQGSLQPKRYSYSEIK</sequence>
<keyword evidence="3" id="KW-1003">Cell membrane</keyword>
<dbReference type="GO" id="GO:0005886">
    <property type="term" value="C:plasma membrane"/>
    <property type="evidence" value="ECO:0007669"/>
    <property type="project" value="UniProtKB-SubCell"/>
</dbReference>
<accession>A0A8J4W0S7</accession>
<feature type="domain" description="Bifunctional inhibitor/plant lipid transfer protein/seed storage helical" evidence="10">
    <location>
        <begin position="16"/>
        <end position="94"/>
    </location>
</feature>
<evidence type="ECO:0000256" key="8">
    <source>
        <dbReference type="ARBA" id="ARBA00023288"/>
    </source>
</evidence>
<keyword evidence="9" id="KW-0812">Transmembrane</keyword>
<dbReference type="InterPro" id="IPR043325">
    <property type="entry name" value="LTSS"/>
</dbReference>
<dbReference type="OrthoDB" id="659547at2759"/>
<evidence type="ECO:0000313" key="12">
    <source>
        <dbReference type="Proteomes" id="UP000737018"/>
    </source>
</evidence>
<keyword evidence="4" id="KW-0336">GPI-anchor</keyword>
<dbReference type="EMBL" id="JRKL02000646">
    <property type="protein sequence ID" value="KAF3969464.1"/>
    <property type="molecule type" value="Genomic_DNA"/>
</dbReference>
<keyword evidence="8" id="KW-0449">Lipoprotein</keyword>
<evidence type="ECO:0000256" key="7">
    <source>
        <dbReference type="ARBA" id="ARBA00023180"/>
    </source>
</evidence>
<reference evidence="11" key="1">
    <citation type="submission" date="2020-03" db="EMBL/GenBank/DDBJ databases">
        <title>Castanea mollissima Vanexum genome sequencing.</title>
        <authorList>
            <person name="Staton M."/>
        </authorList>
    </citation>
    <scope>NUCLEOTIDE SEQUENCE</scope>
    <source>
        <tissue evidence="11">Leaf</tissue>
    </source>
</reference>
<evidence type="ECO:0000256" key="4">
    <source>
        <dbReference type="ARBA" id="ARBA00022622"/>
    </source>
</evidence>
<evidence type="ECO:0000256" key="6">
    <source>
        <dbReference type="ARBA" id="ARBA00023157"/>
    </source>
</evidence>
<dbReference type="Proteomes" id="UP000737018">
    <property type="component" value="Unassembled WGS sequence"/>
</dbReference>
<comment type="subcellular location">
    <subcellularLocation>
        <location evidence="1">Cell membrane</location>
        <topology evidence="1">Lipid-anchor</topology>
        <topology evidence="1">GPI-anchor</topology>
    </subcellularLocation>
</comment>
<evidence type="ECO:0000259" key="10">
    <source>
        <dbReference type="SMART" id="SM00499"/>
    </source>
</evidence>
<protein>
    <recommendedName>
        <fullName evidence="10">Bifunctional inhibitor/plant lipid transfer protein/seed storage helical domain-containing protein</fullName>
    </recommendedName>
</protein>
<evidence type="ECO:0000256" key="3">
    <source>
        <dbReference type="ARBA" id="ARBA00022475"/>
    </source>
</evidence>
<keyword evidence="9" id="KW-1133">Transmembrane helix</keyword>
<evidence type="ECO:0000256" key="2">
    <source>
        <dbReference type="ARBA" id="ARBA00009748"/>
    </source>
</evidence>
<organism evidence="11 12">
    <name type="scientific">Castanea mollissima</name>
    <name type="common">Chinese chestnut</name>
    <dbReference type="NCBI Taxonomy" id="60419"/>
    <lineage>
        <taxon>Eukaryota</taxon>
        <taxon>Viridiplantae</taxon>
        <taxon>Streptophyta</taxon>
        <taxon>Embryophyta</taxon>
        <taxon>Tracheophyta</taxon>
        <taxon>Spermatophyta</taxon>
        <taxon>Magnoliopsida</taxon>
        <taxon>eudicotyledons</taxon>
        <taxon>Gunneridae</taxon>
        <taxon>Pentapetalae</taxon>
        <taxon>rosids</taxon>
        <taxon>fabids</taxon>
        <taxon>Fagales</taxon>
        <taxon>Fagaceae</taxon>
        <taxon>Castanea</taxon>
    </lineage>
</organism>
<dbReference type="InterPro" id="IPR036312">
    <property type="entry name" value="Bifun_inhib/LTP/seed_sf"/>
</dbReference>
<keyword evidence="6" id="KW-1015">Disulfide bond</keyword>
<dbReference type="SMART" id="SM00499">
    <property type="entry name" value="AAI"/>
    <property type="match status" value="1"/>
</dbReference>
<dbReference type="AlphaFoldDB" id="A0A8J4W0S7"/>
<evidence type="ECO:0000256" key="1">
    <source>
        <dbReference type="ARBA" id="ARBA00004609"/>
    </source>
</evidence>
<feature type="transmembrane region" description="Helical" evidence="9">
    <location>
        <begin position="116"/>
        <end position="135"/>
    </location>
</feature>
<keyword evidence="5" id="KW-0732">Signal</keyword>
<name>A0A8J4W0S7_9ROSI</name>
<dbReference type="Gene3D" id="1.10.110.10">
    <property type="entry name" value="Plant lipid-transfer and hydrophobic proteins"/>
    <property type="match status" value="1"/>
</dbReference>
<keyword evidence="12" id="KW-1185">Reference proteome</keyword>
<dbReference type="Pfam" id="PF14368">
    <property type="entry name" value="LTP_2"/>
    <property type="match status" value="1"/>
</dbReference>
<evidence type="ECO:0000313" key="11">
    <source>
        <dbReference type="EMBL" id="KAF3969464.1"/>
    </source>
</evidence>
<dbReference type="InterPro" id="IPR016140">
    <property type="entry name" value="Bifunc_inhib/LTP/seed_store"/>
</dbReference>
<comment type="similarity">
    <text evidence="2">Belongs to the plant LTP family.</text>
</comment>
<dbReference type="PANTHER" id="PTHR33044">
    <property type="entry name" value="BIFUNCTIONAL INHIBITOR/LIPID-TRANSFER PROTEIN/SEED STORAGE 2S ALBUMIN SUPERFAMILY PROTEIN-RELATED"/>
    <property type="match status" value="1"/>
</dbReference>
<dbReference type="SUPFAM" id="SSF47699">
    <property type="entry name" value="Bifunctional inhibitor/lipid-transfer protein/seed storage 2S albumin"/>
    <property type="match status" value="1"/>
</dbReference>
<evidence type="ECO:0000256" key="9">
    <source>
        <dbReference type="SAM" id="Phobius"/>
    </source>
</evidence>
<dbReference type="GO" id="GO:0098552">
    <property type="term" value="C:side of membrane"/>
    <property type="evidence" value="ECO:0007669"/>
    <property type="project" value="UniProtKB-KW"/>
</dbReference>
<dbReference type="CDD" id="cd00010">
    <property type="entry name" value="AAI_LTSS"/>
    <property type="match status" value="1"/>
</dbReference>
<comment type="caution">
    <text evidence="11">The sequence shown here is derived from an EMBL/GenBank/DDBJ whole genome shotgun (WGS) entry which is preliminary data.</text>
</comment>
<keyword evidence="9" id="KW-0472">Membrane</keyword>